<dbReference type="InterPro" id="IPR010982">
    <property type="entry name" value="Lambda_DNA-bd_dom_sf"/>
</dbReference>
<accession>A0ABW6B7W6</accession>
<sequence length="107" mass="12141">QLLGLTRSKYTALENGQTENPPLVDLIRLSEFFRIPVDYLLRQDLGRWSEYELRKLETGAKEYINGKNLRVLSITVTPDNKENMEYVPVKAKAGYAAGHADPEFLAA</sequence>
<feature type="non-terminal residue" evidence="2">
    <location>
        <position position="1"/>
    </location>
</feature>
<name>A0ABW6B7W6_9SPHI</name>
<dbReference type="Gene3D" id="1.10.260.40">
    <property type="entry name" value="lambda repressor-like DNA-binding domains"/>
    <property type="match status" value="1"/>
</dbReference>
<evidence type="ECO:0000259" key="1">
    <source>
        <dbReference type="PROSITE" id="PS50943"/>
    </source>
</evidence>
<feature type="non-terminal residue" evidence="2">
    <location>
        <position position="107"/>
    </location>
</feature>
<reference evidence="3" key="1">
    <citation type="journal article" date="2019" name="Int. J. Syst. Evol. Microbiol.">
        <title>The Global Catalogue of Microorganisms (GCM) 10K type strain sequencing project: providing services to taxonomists for standard genome sequencing and annotation.</title>
        <authorList>
            <consortium name="The Broad Institute Genomics Platform"/>
            <consortium name="The Broad Institute Genome Sequencing Center for Infectious Disease"/>
            <person name="Wu L."/>
            <person name="Ma J."/>
        </authorList>
    </citation>
    <scope>NUCLEOTIDE SEQUENCE [LARGE SCALE GENOMIC DNA]</scope>
    <source>
        <strain evidence="3">KCTC 23098</strain>
    </source>
</reference>
<dbReference type="EMBL" id="JBHUPA010000037">
    <property type="protein sequence ID" value="MFD2965482.1"/>
    <property type="molecule type" value="Genomic_DNA"/>
</dbReference>
<evidence type="ECO:0000313" key="2">
    <source>
        <dbReference type="EMBL" id="MFD2965482.1"/>
    </source>
</evidence>
<evidence type="ECO:0000313" key="3">
    <source>
        <dbReference type="Proteomes" id="UP001597560"/>
    </source>
</evidence>
<dbReference type="InterPro" id="IPR001387">
    <property type="entry name" value="Cro/C1-type_HTH"/>
</dbReference>
<comment type="caution">
    <text evidence="2">The sequence shown here is derived from an EMBL/GenBank/DDBJ whole genome shotgun (WGS) entry which is preliminary data.</text>
</comment>
<gene>
    <name evidence="2" type="ORF">ACFS6J_27030</name>
</gene>
<organism evidence="2 3">
    <name type="scientific">Olivibacter jilunii</name>
    <dbReference type="NCBI Taxonomy" id="985016"/>
    <lineage>
        <taxon>Bacteria</taxon>
        <taxon>Pseudomonadati</taxon>
        <taxon>Bacteroidota</taxon>
        <taxon>Sphingobacteriia</taxon>
        <taxon>Sphingobacteriales</taxon>
        <taxon>Sphingobacteriaceae</taxon>
        <taxon>Olivibacter</taxon>
    </lineage>
</organism>
<feature type="domain" description="HTH cro/C1-type" evidence="1">
    <location>
        <begin position="2"/>
        <end position="40"/>
    </location>
</feature>
<protein>
    <recommendedName>
        <fullName evidence="1">HTH cro/C1-type domain-containing protein</fullName>
    </recommendedName>
</protein>
<dbReference type="PROSITE" id="PS50943">
    <property type="entry name" value="HTH_CROC1"/>
    <property type="match status" value="1"/>
</dbReference>
<proteinExistence type="predicted"/>
<dbReference type="SUPFAM" id="SSF47413">
    <property type="entry name" value="lambda repressor-like DNA-binding domains"/>
    <property type="match status" value="1"/>
</dbReference>
<dbReference type="Proteomes" id="UP001597560">
    <property type="component" value="Unassembled WGS sequence"/>
</dbReference>
<keyword evidence="3" id="KW-1185">Reference proteome</keyword>